<feature type="domain" description="AMP-dependent synthetase/ligase" evidence="1">
    <location>
        <begin position="10"/>
        <end position="353"/>
    </location>
</feature>
<organism evidence="3 4">
    <name type="scientific">Nesterenkonia xinjiangensis</name>
    <dbReference type="NCBI Taxonomy" id="225327"/>
    <lineage>
        <taxon>Bacteria</taxon>
        <taxon>Bacillati</taxon>
        <taxon>Actinomycetota</taxon>
        <taxon>Actinomycetes</taxon>
        <taxon>Micrococcales</taxon>
        <taxon>Micrococcaceae</taxon>
        <taxon>Nesterenkonia</taxon>
    </lineage>
</organism>
<evidence type="ECO:0000313" key="3">
    <source>
        <dbReference type="EMBL" id="NYJ77915.1"/>
    </source>
</evidence>
<dbReference type="InterPro" id="IPR042099">
    <property type="entry name" value="ANL_N_sf"/>
</dbReference>
<accession>A0A7Z0KA48</accession>
<dbReference type="GO" id="GO:0004467">
    <property type="term" value="F:long-chain fatty acid-CoA ligase activity"/>
    <property type="evidence" value="ECO:0007669"/>
    <property type="project" value="UniProtKB-EC"/>
</dbReference>
<feature type="domain" description="AMP-binding enzyme C-terminal" evidence="2">
    <location>
        <begin position="404"/>
        <end position="487"/>
    </location>
</feature>
<dbReference type="Proteomes" id="UP000535437">
    <property type="component" value="Unassembled WGS sequence"/>
</dbReference>
<sequence length="505" mass="53738">MFNLALAASHAATIHPSRTAVVTPDGSLTFAELDAQISRAARGLQSAGMRPGDTVALHLPTSAAFVICFYAALRAGLIAAPVAPYAAPRELRHALEISASQALITASADPPEGCDGVPVMDCETLVARGADGRSDPFVARSPEDVAAVIFTSGTTGAAKAAKLTHWNLWMSCTALSARTSPTSEDVVLACLPLHHVFGMSGLMNASLAWGMTLVLRPRFDAAEALDLIAKHRVTRFSGVPTMFMDMIREGAQGRDLSSLRHVTSGGAALPPGVLEDFEEMIPSATLLEGYGASETTSSICVNSSRERRRLGSVGTPSWGTRVRVVAEDGALLPAGPEHIGELQVSGPTVFAGYADDPEATAAAFDGEWLRTGDVAWIDADQYVHLVDRRSSLIIRGGLNVYPAEVEQVLSQHTAVQEAVVLGQPHERLGEEIAALIVPGRPLGELTGEHRAQLVEHLDHHAREHLAAYKRPRLIRFVDSLPRTPSGKILRPAARDLLAEQLSDVD</sequence>
<dbReference type="Gene3D" id="3.40.50.12780">
    <property type="entry name" value="N-terminal domain of ligase-like"/>
    <property type="match status" value="1"/>
</dbReference>
<dbReference type="EMBL" id="JACCFY010000001">
    <property type="protein sequence ID" value="NYJ77915.1"/>
    <property type="molecule type" value="Genomic_DNA"/>
</dbReference>
<evidence type="ECO:0000259" key="2">
    <source>
        <dbReference type="Pfam" id="PF13193"/>
    </source>
</evidence>
<dbReference type="InterPro" id="IPR000873">
    <property type="entry name" value="AMP-dep_synth/lig_dom"/>
</dbReference>
<dbReference type="InterPro" id="IPR025110">
    <property type="entry name" value="AMP-bd_C"/>
</dbReference>
<reference evidence="3 4" key="1">
    <citation type="submission" date="2020-07" db="EMBL/GenBank/DDBJ databases">
        <title>Sequencing the genomes of 1000 actinobacteria strains.</title>
        <authorList>
            <person name="Klenk H.-P."/>
        </authorList>
    </citation>
    <scope>NUCLEOTIDE SEQUENCE [LARGE SCALE GENOMIC DNA]</scope>
    <source>
        <strain evidence="3 4">DSM 15475</strain>
    </source>
</reference>
<keyword evidence="3" id="KW-0436">Ligase</keyword>
<dbReference type="InterPro" id="IPR045851">
    <property type="entry name" value="AMP-bd_C_sf"/>
</dbReference>
<comment type="caution">
    <text evidence="3">The sequence shown here is derived from an EMBL/GenBank/DDBJ whole genome shotgun (WGS) entry which is preliminary data.</text>
</comment>
<dbReference type="InterPro" id="IPR020845">
    <property type="entry name" value="AMP-binding_CS"/>
</dbReference>
<name>A0A7Z0KA48_9MICC</name>
<dbReference type="SUPFAM" id="SSF56801">
    <property type="entry name" value="Acetyl-CoA synthetase-like"/>
    <property type="match status" value="1"/>
</dbReference>
<dbReference type="AlphaFoldDB" id="A0A7Z0KA48"/>
<dbReference type="RefSeq" id="WP_179541331.1">
    <property type="nucleotide sequence ID" value="NZ_BAAALL010000002.1"/>
</dbReference>
<dbReference type="PANTHER" id="PTHR43767:SF12">
    <property type="entry name" value="AMP-DEPENDENT SYNTHETASE AND LIGASE"/>
    <property type="match status" value="1"/>
</dbReference>
<gene>
    <name evidence="3" type="ORF">HNR09_001326</name>
</gene>
<dbReference type="Gene3D" id="3.30.300.30">
    <property type="match status" value="1"/>
</dbReference>
<protein>
    <submittedName>
        <fullName evidence="3">Long-chain acyl-CoA synthetase</fullName>
        <ecNumber evidence="3">6.2.1.3</ecNumber>
    </submittedName>
</protein>
<dbReference type="Pfam" id="PF00501">
    <property type="entry name" value="AMP-binding"/>
    <property type="match status" value="1"/>
</dbReference>
<dbReference type="PANTHER" id="PTHR43767">
    <property type="entry name" value="LONG-CHAIN-FATTY-ACID--COA LIGASE"/>
    <property type="match status" value="1"/>
</dbReference>
<dbReference type="InterPro" id="IPR050237">
    <property type="entry name" value="ATP-dep_AMP-bd_enzyme"/>
</dbReference>
<dbReference type="Pfam" id="PF13193">
    <property type="entry name" value="AMP-binding_C"/>
    <property type="match status" value="1"/>
</dbReference>
<keyword evidence="4" id="KW-1185">Reference proteome</keyword>
<evidence type="ECO:0000313" key="4">
    <source>
        <dbReference type="Proteomes" id="UP000535437"/>
    </source>
</evidence>
<proteinExistence type="predicted"/>
<dbReference type="EC" id="6.2.1.3" evidence="3"/>
<dbReference type="PROSITE" id="PS00455">
    <property type="entry name" value="AMP_BINDING"/>
    <property type="match status" value="1"/>
</dbReference>
<evidence type="ECO:0000259" key="1">
    <source>
        <dbReference type="Pfam" id="PF00501"/>
    </source>
</evidence>